<dbReference type="InterPro" id="IPR008969">
    <property type="entry name" value="CarboxyPept-like_regulatory"/>
</dbReference>
<reference evidence="1 2" key="1">
    <citation type="submission" date="2016-11" db="EMBL/GenBank/DDBJ databases">
        <authorList>
            <person name="Jaros S."/>
            <person name="Januszkiewicz K."/>
            <person name="Wedrychowicz H."/>
        </authorList>
    </citation>
    <scope>NUCLEOTIDE SEQUENCE [LARGE SCALE GENOMIC DNA]</scope>
    <source>
        <strain evidence="1 2">CGMCC 1.12145</strain>
    </source>
</reference>
<proteinExistence type="predicted"/>
<evidence type="ECO:0000313" key="1">
    <source>
        <dbReference type="EMBL" id="SFW77453.1"/>
    </source>
</evidence>
<dbReference type="Proteomes" id="UP000182248">
    <property type="component" value="Unassembled WGS sequence"/>
</dbReference>
<keyword evidence="1" id="KW-0121">Carboxypeptidase</keyword>
<dbReference type="OrthoDB" id="603275at2"/>
<dbReference type="Gene3D" id="2.60.40.1120">
    <property type="entry name" value="Carboxypeptidase-like, regulatory domain"/>
    <property type="match status" value="1"/>
</dbReference>
<gene>
    <name evidence="1" type="ORF">SAMN02927921_04230</name>
</gene>
<dbReference type="EMBL" id="FPJE01000045">
    <property type="protein sequence ID" value="SFW77453.1"/>
    <property type="molecule type" value="Genomic_DNA"/>
</dbReference>
<keyword evidence="1" id="KW-0378">Hydrolase</keyword>
<evidence type="ECO:0000313" key="2">
    <source>
        <dbReference type="Proteomes" id="UP000182248"/>
    </source>
</evidence>
<protein>
    <submittedName>
        <fullName evidence="1">Carboxypeptidase regulatory-like domain-containing protein</fullName>
    </submittedName>
</protein>
<dbReference type="STRING" id="1150368.SAMN02927921_04230"/>
<keyword evidence="2" id="KW-1185">Reference proteome</keyword>
<dbReference type="RefSeq" id="WP_083565030.1">
    <property type="nucleotide sequence ID" value="NZ_FPJE01000045.1"/>
</dbReference>
<dbReference type="AlphaFoldDB" id="A0A1K1S047"/>
<dbReference type="GO" id="GO:0004180">
    <property type="term" value="F:carboxypeptidase activity"/>
    <property type="evidence" value="ECO:0007669"/>
    <property type="project" value="UniProtKB-KW"/>
</dbReference>
<dbReference type="SUPFAM" id="SSF56935">
    <property type="entry name" value="Porins"/>
    <property type="match status" value="1"/>
</dbReference>
<sequence length="882" mass="102004">MPIIKRYCSFLFYILFCITGSSQTIINGEITDQNGIFLSSANVTASEIENTTVLSYAITDNEGQYTLKINSTLDTLQIRVSYLGYAAEEKVVPNQNQILNFELSETDIELKEVQVKALPIHQKGDTIHYAVNAFKDQKDRSISDVLKKLPGIEVEANGRILYQGSPIQKYYIEGLDLLGGKYHLANENLPADAVSGIQILENHQPVKILDSLVFSDRASLNIKLKNNITVTGTAQAGIGFSPLLWDINLTPMLFTKKQQMITSYQTNNTGNDVSRQLEELTIEDILEDREDRSVHKEWTGIQQLSTPSFSERLWRDNNIHLLGTNYLTRLKKDIELKTNVSYLNDYQQQTGNTFTRIFIPGDTIKILENTSNDLFLNSLQGKFSLTKNTKKEYLKNDLELTHRWNAQRGFIEGNDSHILQEAKIPFSSIHNKLQWIIPIGKQLVTFNSVLNYTESNQKLEVIPGQFENLLNNHIAFDSIAQDVYERGFYTHNSVSIIKGYKKFTFTPKVGILLRNQNLNSRIYTVDNQEALANSFQNNLDFYQSSMYASLSTEYKNKSWKVRFSMPFKLQSFHAKDAPLDEKQKINRFTFNPRLSLTNDLTAFWKTTFSAGVENQFGSMDQLYYGYILTNYRNIRRYNSPIAERLRQNYRMLLRYRNPLISLFAHASYSFAHVKNNFLFDYTYEEGGTTIVETLIKDNYTTIHDMNFRGSKYFSEIKTTISAEASTSFQKRNQVLNGVLSEVRNQFIRIGMKTNTEITDWLTTEYKNSLSFIYTNWEGQAFDQIKNQEHHIDLNIFPAKNQYLGINSEFYHNNISPKNRSNYFLHLLYRYTIVNKKIDIEANWYNVLNTKEFTNVFNSGTSYVQSTYNLRPSQFILKVSFSF</sequence>
<accession>A0A1K1S047</accession>
<keyword evidence="1" id="KW-0645">Protease</keyword>
<name>A0A1K1S047_9FLAO</name>
<dbReference type="Pfam" id="PF13620">
    <property type="entry name" value="CarboxypepD_reg"/>
    <property type="match status" value="1"/>
</dbReference>
<organism evidence="1 2">
    <name type="scientific">Sinomicrobium oceani</name>
    <dbReference type="NCBI Taxonomy" id="1150368"/>
    <lineage>
        <taxon>Bacteria</taxon>
        <taxon>Pseudomonadati</taxon>
        <taxon>Bacteroidota</taxon>
        <taxon>Flavobacteriia</taxon>
        <taxon>Flavobacteriales</taxon>
        <taxon>Flavobacteriaceae</taxon>
        <taxon>Sinomicrobium</taxon>
    </lineage>
</organism>
<dbReference type="SUPFAM" id="SSF49464">
    <property type="entry name" value="Carboxypeptidase regulatory domain-like"/>
    <property type="match status" value="1"/>
</dbReference>